<keyword evidence="6" id="KW-0809">Transit peptide</keyword>
<dbReference type="PROSITE" id="PS00489">
    <property type="entry name" value="RNA_POL_PHAGE_2"/>
    <property type="match status" value="1"/>
</dbReference>
<dbReference type="RefSeq" id="XP_012893645.1">
    <property type="nucleotide sequence ID" value="XM_013038191.1"/>
</dbReference>
<evidence type="ECO:0000259" key="12">
    <source>
        <dbReference type="Pfam" id="PF14700"/>
    </source>
</evidence>
<dbReference type="Proteomes" id="UP000008312">
    <property type="component" value="Unassembled WGS sequence"/>
</dbReference>
<proteinExistence type="inferred from homology"/>
<comment type="function">
    <text evidence="10">DNA-dependent RNA polymerase catalyzes the transcription of DNA into RNA using the four ribonucleoside triphosphates as substrates.</text>
</comment>
<name>D8LUV8_BLAHO</name>
<evidence type="ECO:0000256" key="7">
    <source>
        <dbReference type="ARBA" id="ARBA00023128"/>
    </source>
</evidence>
<dbReference type="AlphaFoldDB" id="D8LUV8"/>
<dbReference type="InterPro" id="IPR024075">
    <property type="entry name" value="DNA-dir_RNA_pol_helix_hairp_sf"/>
</dbReference>
<comment type="catalytic activity">
    <reaction evidence="9 10">
        <text>RNA(n) + a ribonucleoside 5'-triphosphate = RNA(n+1) + diphosphate</text>
        <dbReference type="Rhea" id="RHEA:21248"/>
        <dbReference type="Rhea" id="RHEA-COMP:14527"/>
        <dbReference type="Rhea" id="RHEA-COMP:17342"/>
        <dbReference type="ChEBI" id="CHEBI:33019"/>
        <dbReference type="ChEBI" id="CHEBI:61557"/>
        <dbReference type="ChEBI" id="CHEBI:140395"/>
        <dbReference type="EC" id="2.7.7.6"/>
    </reaction>
</comment>
<dbReference type="Gene3D" id="1.10.1320.10">
    <property type="entry name" value="DNA-directed RNA polymerase, N-terminal domain"/>
    <property type="match status" value="1"/>
</dbReference>
<sequence>MFRFNEAVQQKLDQGDSRGEISFIRYKPMLVPPRPWLSVDSGGFISQKTVFMRTHGSKLQTDCLYQADLTSVFRSLNILGKVGWVINKDVLKVAEAVWENGGGELDIPSRTDLKMPDPSEFESEKKYRKAMMKIKQKNYDLHSLRCDLGYKLDIAREFQNDTIYFPMNLDFRGRVYPIPPHLNHLGNDLCRGLLSFARKKPLGERGLFWLKIQVANLYGNDKISFDDRSKWVDEHLPAIRESVRNPLAPNAWWKEGDDPWQLLATCMEYIRAIDSPHPEAYLSNIPVHQDGSCNGLQHYAALGLDKTGGTQVNLVPSSKPGDVYSAVLRIVKERIHEDLRNPDASIRAMAELLRGGEEVNRKVVKQTVMTSVYGVTFVGAREQIEGQLNARRDDKKIDFDDDMLYALSMYLAGLTLGSIGVTNKGATTIMAWLNKIAAIIAHTNSPVCWVTPLGLPVVQPYRKENVFHIATAMQDVQVKVNNDVLPVLTRKQSSAFPPNFVHSLDSTHMMMTSLVCDKYDMDFATVHDSYWTHACDVDTMNHLLREQFVKLYSQPILENFLESLVIRYPSLTFPPIPEKGDLDLKCVLESPYFFN</sequence>
<evidence type="ECO:0000313" key="13">
    <source>
        <dbReference type="EMBL" id="CBK19597.2"/>
    </source>
</evidence>
<keyword evidence="5 10" id="KW-0548">Nucleotidyltransferase</keyword>
<dbReference type="Pfam" id="PF14700">
    <property type="entry name" value="RPOL_N"/>
    <property type="match status" value="1"/>
</dbReference>
<dbReference type="FunFam" id="1.10.287.280:FF:000001">
    <property type="entry name" value="DNA-directed RNA polymerase"/>
    <property type="match status" value="1"/>
</dbReference>
<evidence type="ECO:0000256" key="4">
    <source>
        <dbReference type="ARBA" id="ARBA00022679"/>
    </source>
</evidence>
<dbReference type="InterPro" id="IPR002092">
    <property type="entry name" value="DNA-dir_Rpol_phage-type"/>
</dbReference>
<reference evidence="13" key="1">
    <citation type="submission" date="2010-02" db="EMBL/GenBank/DDBJ databases">
        <title>Sequencing and annotation of the Blastocystis hominis genome.</title>
        <authorList>
            <person name="Wincker P."/>
        </authorList>
    </citation>
    <scope>NUCLEOTIDE SEQUENCE</scope>
    <source>
        <strain evidence="13">Singapore isolate B</strain>
    </source>
</reference>
<dbReference type="Gene3D" id="1.10.150.20">
    <property type="entry name" value="5' to 3' exonuclease, C-terminal subdomain"/>
    <property type="match status" value="1"/>
</dbReference>
<dbReference type="Gene3D" id="1.10.287.260">
    <property type="match status" value="1"/>
</dbReference>
<dbReference type="Pfam" id="PF00940">
    <property type="entry name" value="RNA_pol"/>
    <property type="match status" value="1"/>
</dbReference>
<evidence type="ECO:0000256" key="5">
    <source>
        <dbReference type="ARBA" id="ARBA00022695"/>
    </source>
</evidence>
<evidence type="ECO:0000256" key="1">
    <source>
        <dbReference type="ARBA" id="ARBA00004173"/>
    </source>
</evidence>
<dbReference type="PROSITE" id="PS00900">
    <property type="entry name" value="RNA_POL_PHAGE_1"/>
    <property type="match status" value="1"/>
</dbReference>
<dbReference type="InterPro" id="IPR043502">
    <property type="entry name" value="DNA/RNA_pol_sf"/>
</dbReference>
<dbReference type="GO" id="GO:0003677">
    <property type="term" value="F:DNA binding"/>
    <property type="evidence" value="ECO:0007669"/>
    <property type="project" value="InterPro"/>
</dbReference>
<comment type="subcellular location">
    <subcellularLocation>
        <location evidence="1">Mitochondrion</location>
    </subcellularLocation>
</comment>
<dbReference type="GeneID" id="24917374"/>
<dbReference type="Gene3D" id="1.10.287.280">
    <property type="match status" value="1"/>
</dbReference>
<keyword evidence="7" id="KW-0496">Mitochondrion</keyword>
<evidence type="ECO:0000256" key="8">
    <source>
        <dbReference type="ARBA" id="ARBA00023163"/>
    </source>
</evidence>
<protein>
    <recommendedName>
        <fullName evidence="10">DNA-directed RNA polymerase</fullName>
        <ecNumber evidence="10">2.7.7.6</ecNumber>
    </recommendedName>
</protein>
<dbReference type="InParanoid" id="D8LUV8"/>
<evidence type="ECO:0000256" key="10">
    <source>
        <dbReference type="RuleBase" id="RU003805"/>
    </source>
</evidence>
<comment type="similarity">
    <text evidence="2 10">Belongs to the phage and mitochondrial RNA polymerase family.</text>
</comment>
<organism evidence="13">
    <name type="scientific">Blastocystis hominis</name>
    <dbReference type="NCBI Taxonomy" id="12968"/>
    <lineage>
        <taxon>Eukaryota</taxon>
        <taxon>Sar</taxon>
        <taxon>Stramenopiles</taxon>
        <taxon>Bigyra</taxon>
        <taxon>Opalozoa</taxon>
        <taxon>Opalinata</taxon>
        <taxon>Blastocystidae</taxon>
        <taxon>Blastocystis</taxon>
    </lineage>
</organism>
<dbReference type="InterPro" id="IPR046950">
    <property type="entry name" value="DNA-dir_Rpol_C_phage-type"/>
</dbReference>
<evidence type="ECO:0000313" key="14">
    <source>
        <dbReference type="Proteomes" id="UP000008312"/>
    </source>
</evidence>
<dbReference type="OrthoDB" id="276422at2759"/>
<dbReference type="InterPro" id="IPR029262">
    <property type="entry name" value="RPOL_N"/>
</dbReference>
<feature type="domain" description="DNA-directed RNA polymerase C-terminal" evidence="11">
    <location>
        <begin position="200"/>
        <end position="569"/>
    </location>
</feature>
<keyword evidence="14" id="KW-1185">Reference proteome</keyword>
<accession>D8LUV8</accession>
<keyword evidence="8 10" id="KW-0804">Transcription</keyword>
<dbReference type="GO" id="GO:0034245">
    <property type="term" value="C:mitochondrial DNA-directed RNA polymerase complex"/>
    <property type="evidence" value="ECO:0007669"/>
    <property type="project" value="TreeGrafter"/>
</dbReference>
<dbReference type="PANTHER" id="PTHR10102:SF0">
    <property type="entry name" value="DNA-DIRECTED RNA POLYMERASE, MITOCHONDRIAL"/>
    <property type="match status" value="1"/>
</dbReference>
<gene>
    <name evidence="13" type="ORF">GSBLH_T00000052001</name>
</gene>
<feature type="domain" description="DNA-directed RNA polymerase N-terminal" evidence="12">
    <location>
        <begin position="2"/>
        <end position="81"/>
    </location>
</feature>
<dbReference type="EC" id="2.7.7.6" evidence="10"/>
<dbReference type="PANTHER" id="PTHR10102">
    <property type="entry name" value="DNA-DIRECTED RNA POLYMERASE, MITOCHONDRIAL"/>
    <property type="match status" value="1"/>
</dbReference>
<evidence type="ECO:0000256" key="2">
    <source>
        <dbReference type="ARBA" id="ARBA00009493"/>
    </source>
</evidence>
<dbReference type="FunFam" id="1.10.150.20:FF:000041">
    <property type="entry name" value="DNA-directed RNA polymerase"/>
    <property type="match status" value="1"/>
</dbReference>
<dbReference type="GO" id="GO:0003899">
    <property type="term" value="F:DNA-directed RNA polymerase activity"/>
    <property type="evidence" value="ECO:0007669"/>
    <property type="project" value="UniProtKB-EC"/>
</dbReference>
<evidence type="ECO:0000256" key="6">
    <source>
        <dbReference type="ARBA" id="ARBA00022946"/>
    </source>
</evidence>
<dbReference type="GO" id="GO:0006390">
    <property type="term" value="P:mitochondrial transcription"/>
    <property type="evidence" value="ECO:0007669"/>
    <property type="project" value="TreeGrafter"/>
</dbReference>
<keyword evidence="3 10" id="KW-0240">DNA-directed RNA polymerase</keyword>
<evidence type="ECO:0000256" key="3">
    <source>
        <dbReference type="ARBA" id="ARBA00022478"/>
    </source>
</evidence>
<dbReference type="InterPro" id="IPR037159">
    <property type="entry name" value="RNA_POL_N_sf"/>
</dbReference>
<dbReference type="EMBL" id="FN668638">
    <property type="protein sequence ID" value="CBK19597.2"/>
    <property type="molecule type" value="Genomic_DNA"/>
</dbReference>
<dbReference type="SUPFAM" id="SSF56672">
    <property type="entry name" value="DNA/RNA polymerases"/>
    <property type="match status" value="1"/>
</dbReference>
<keyword evidence="4 10" id="KW-0808">Transferase</keyword>
<evidence type="ECO:0000256" key="9">
    <source>
        <dbReference type="ARBA" id="ARBA00048552"/>
    </source>
</evidence>
<evidence type="ECO:0000259" key="11">
    <source>
        <dbReference type="Pfam" id="PF00940"/>
    </source>
</evidence>
<dbReference type="OMA" id="ESETTIC"/>